<dbReference type="FunFam" id="3.30.465.10:FF:000016">
    <property type="entry name" value="probable D-lactate dehydrogenase, mitochondrial"/>
    <property type="match status" value="1"/>
</dbReference>
<comment type="similarity">
    <text evidence="2">Belongs to the FAD-binding oxidoreductase/transferase type 4 family.</text>
</comment>
<dbReference type="STRING" id="545501.BN997_01166"/>
<reference evidence="9 10" key="1">
    <citation type="submission" date="2014-11" db="EMBL/GenBank/DDBJ databases">
        <authorList>
            <person name="Urmite Genomes Urmite Genomes"/>
        </authorList>
    </citation>
    <scope>NUCLEOTIDE SEQUENCE [LARGE SCALE GENOMIC DNA]</scope>
    <source>
        <strain evidence="9 10">Oc5</strain>
    </source>
</reference>
<dbReference type="PROSITE" id="PS51387">
    <property type="entry name" value="FAD_PCMH"/>
    <property type="match status" value="1"/>
</dbReference>
<evidence type="ECO:0000256" key="2">
    <source>
        <dbReference type="ARBA" id="ARBA00008000"/>
    </source>
</evidence>
<proteinExistence type="inferred from homology"/>
<keyword evidence="4" id="KW-0274">FAD</keyword>
<dbReference type="InterPro" id="IPR016166">
    <property type="entry name" value="FAD-bd_PCMH"/>
</dbReference>
<keyword evidence="3" id="KW-0285">Flavoprotein</keyword>
<dbReference type="AlphaFoldDB" id="A0A0A1MNZ4"/>
<dbReference type="InterPro" id="IPR006094">
    <property type="entry name" value="Oxid_FAD_bind_N"/>
</dbReference>
<evidence type="ECO:0000313" key="9">
    <source>
        <dbReference type="EMBL" id="CEI81347.1"/>
    </source>
</evidence>
<evidence type="ECO:0000256" key="6">
    <source>
        <dbReference type="ARBA" id="ARBA00023002"/>
    </source>
</evidence>
<protein>
    <recommendedName>
        <fullName evidence="7">D-lactate dehydrogenase (cytochrome)</fullName>
        <ecNumber evidence="7">1.1.2.4</ecNumber>
    </recommendedName>
</protein>
<evidence type="ECO:0000259" key="8">
    <source>
        <dbReference type="PROSITE" id="PS51387"/>
    </source>
</evidence>
<evidence type="ECO:0000313" key="10">
    <source>
        <dbReference type="Proteomes" id="UP000040453"/>
    </source>
</evidence>
<organism evidence="9 10">
    <name type="scientific">Oceanobacillus oncorhynchi</name>
    <dbReference type="NCBI Taxonomy" id="545501"/>
    <lineage>
        <taxon>Bacteria</taxon>
        <taxon>Bacillati</taxon>
        <taxon>Bacillota</taxon>
        <taxon>Bacilli</taxon>
        <taxon>Bacillales</taxon>
        <taxon>Bacillaceae</taxon>
        <taxon>Oceanobacillus</taxon>
    </lineage>
</organism>
<gene>
    <name evidence="9" type="ORF">BN997_01166</name>
</gene>
<dbReference type="FunFam" id="3.30.70.2740:FF:000001">
    <property type="entry name" value="D-lactate dehydrogenase mitochondrial"/>
    <property type="match status" value="1"/>
</dbReference>
<evidence type="ECO:0000256" key="4">
    <source>
        <dbReference type="ARBA" id="ARBA00022827"/>
    </source>
</evidence>
<dbReference type="FunFam" id="1.10.45.10:FF:000001">
    <property type="entry name" value="D-lactate dehydrogenase mitochondrial"/>
    <property type="match status" value="1"/>
</dbReference>
<accession>A0A0A1MNZ4</accession>
<dbReference type="SUPFAM" id="SSF55103">
    <property type="entry name" value="FAD-linked oxidases, C-terminal domain"/>
    <property type="match status" value="1"/>
</dbReference>
<dbReference type="InterPro" id="IPR016171">
    <property type="entry name" value="Vanillyl_alc_oxidase_C-sub2"/>
</dbReference>
<dbReference type="EC" id="1.1.2.4" evidence="7"/>
<dbReference type="PANTHER" id="PTHR11748:SF111">
    <property type="entry name" value="D-LACTATE DEHYDROGENASE, MITOCHONDRIAL-RELATED"/>
    <property type="match status" value="1"/>
</dbReference>
<keyword evidence="6" id="KW-0560">Oxidoreductase</keyword>
<dbReference type="PANTHER" id="PTHR11748">
    <property type="entry name" value="D-LACTATE DEHYDROGENASE"/>
    <property type="match status" value="1"/>
</dbReference>
<name>A0A0A1MNZ4_9BACI</name>
<dbReference type="InterPro" id="IPR016169">
    <property type="entry name" value="FAD-bd_PCMH_sub2"/>
</dbReference>
<dbReference type="OrthoDB" id="9767256at2"/>
<dbReference type="GO" id="GO:0071949">
    <property type="term" value="F:FAD binding"/>
    <property type="evidence" value="ECO:0007669"/>
    <property type="project" value="InterPro"/>
</dbReference>
<dbReference type="GO" id="GO:0004458">
    <property type="term" value="F:D-lactate dehydrogenase (cytochrome) activity"/>
    <property type="evidence" value="ECO:0007669"/>
    <property type="project" value="UniProtKB-EC"/>
</dbReference>
<evidence type="ECO:0000256" key="1">
    <source>
        <dbReference type="ARBA" id="ARBA00001974"/>
    </source>
</evidence>
<dbReference type="Gene3D" id="3.30.70.2740">
    <property type="match status" value="1"/>
</dbReference>
<evidence type="ECO:0000256" key="5">
    <source>
        <dbReference type="ARBA" id="ARBA00022946"/>
    </source>
</evidence>
<dbReference type="Proteomes" id="UP000040453">
    <property type="component" value="Unassembled WGS sequence"/>
</dbReference>
<dbReference type="Pfam" id="PF01565">
    <property type="entry name" value="FAD_binding_4"/>
    <property type="match status" value="1"/>
</dbReference>
<evidence type="ECO:0000256" key="7">
    <source>
        <dbReference type="ARBA" id="ARBA00038897"/>
    </source>
</evidence>
<dbReference type="RefSeq" id="WP_052484924.1">
    <property type="nucleotide sequence ID" value="NZ_CDGG01000001.1"/>
</dbReference>
<dbReference type="GO" id="GO:0008720">
    <property type="term" value="F:D-lactate dehydrogenase (NAD+) activity"/>
    <property type="evidence" value="ECO:0007669"/>
    <property type="project" value="TreeGrafter"/>
</dbReference>
<dbReference type="InterPro" id="IPR004113">
    <property type="entry name" value="FAD-bd_oxidored_4_C"/>
</dbReference>
<sequence>MLYVEKLYEQLGREKVTQQESELKKHSKDESIHEAVTPDVVCFPESKKDIQMILRIASKYQIAVTAYGAGSGLEGQAIPVQKGISLDFRNMNQILDFSPEDMRITVQPGLMKSELNQFVRQQGLFFAGGPDYDATIGGMAATNASGTRAVRYGVMRDQLLDLEVVLADGMTFHTGTKAKKSSSGYHLTSLFAGSEGTLGIITEITLKLYGIPEYSTVARCTFETPELCAIAAQTIQLKGIPVMRMELIDSVSIGIINEQCGLDFPVNHSLFLEFAGPKNTVAEEVKLASEIMHELGCEDWAAASDPIEKEKLWEARVKLAVSFQHLKELKEIGGDVCVPISQLPKLVSFTRHSMDTSGLKGAIWGHIGDGNFHTSIMFNPNADGEQALAEQTNDAIVKLAIESGGTCTGEHGVGLGKKKFQEAEHGTALEMMRRTKQLYDSKGILNPGKIFS</sequence>
<dbReference type="Gene3D" id="1.10.45.10">
    <property type="entry name" value="Vanillyl-alcohol Oxidase, Chain A, domain 4"/>
    <property type="match status" value="1"/>
</dbReference>
<dbReference type="InterPro" id="IPR016164">
    <property type="entry name" value="FAD-linked_Oxase-like_C"/>
</dbReference>
<dbReference type="EMBL" id="CDGG01000001">
    <property type="protein sequence ID" value="CEI81347.1"/>
    <property type="molecule type" value="Genomic_DNA"/>
</dbReference>
<dbReference type="SUPFAM" id="SSF56176">
    <property type="entry name" value="FAD-binding/transporter-associated domain-like"/>
    <property type="match status" value="1"/>
</dbReference>
<evidence type="ECO:0000256" key="3">
    <source>
        <dbReference type="ARBA" id="ARBA00022630"/>
    </source>
</evidence>
<dbReference type="Gene3D" id="3.30.465.10">
    <property type="match status" value="1"/>
</dbReference>
<dbReference type="GO" id="GO:1903457">
    <property type="term" value="P:lactate catabolic process"/>
    <property type="evidence" value="ECO:0007669"/>
    <property type="project" value="TreeGrafter"/>
</dbReference>
<dbReference type="InterPro" id="IPR036318">
    <property type="entry name" value="FAD-bd_PCMH-like_sf"/>
</dbReference>
<comment type="cofactor">
    <cofactor evidence="1">
        <name>FAD</name>
        <dbReference type="ChEBI" id="CHEBI:57692"/>
    </cofactor>
</comment>
<keyword evidence="5" id="KW-0809">Transit peptide</keyword>
<feature type="domain" description="FAD-binding PCMH-type" evidence="8">
    <location>
        <begin position="33"/>
        <end position="211"/>
    </location>
</feature>
<keyword evidence="10" id="KW-1185">Reference proteome</keyword>
<dbReference type="Pfam" id="PF02913">
    <property type="entry name" value="FAD-oxidase_C"/>
    <property type="match status" value="1"/>
</dbReference>